<dbReference type="GO" id="GO:0031411">
    <property type="term" value="C:gas vesicle"/>
    <property type="evidence" value="ECO:0007669"/>
    <property type="project" value="UniProtKB-SubCell"/>
</dbReference>
<dbReference type="Pfam" id="PF05121">
    <property type="entry name" value="GvpK"/>
    <property type="match status" value="1"/>
</dbReference>
<evidence type="ECO:0000256" key="3">
    <source>
        <dbReference type="ARBA" id="ARBA00035659"/>
    </source>
</evidence>
<comment type="similarity">
    <text evidence="3">Belongs to the gas vesicle GvpK family.</text>
</comment>
<gene>
    <name evidence="4" type="ORF">HY912_20145</name>
</gene>
<comment type="caution">
    <text evidence="4">The sequence shown here is derived from an EMBL/GenBank/DDBJ whole genome shotgun (WGS) entry which is preliminary data.</text>
</comment>
<keyword evidence="1" id="KW-0304">Gas vesicle</keyword>
<accession>A0A9D6V4A3</accession>
<dbReference type="PANTHER" id="PTHR40137:SF2">
    <property type="entry name" value="PROTEIN GVPK 1"/>
    <property type="match status" value="1"/>
</dbReference>
<dbReference type="AlphaFoldDB" id="A0A9D6V4A3"/>
<dbReference type="EMBL" id="JACRDE010000525">
    <property type="protein sequence ID" value="MBI5251811.1"/>
    <property type="molecule type" value="Genomic_DNA"/>
</dbReference>
<evidence type="ECO:0000256" key="1">
    <source>
        <dbReference type="ARBA" id="ARBA00022987"/>
    </source>
</evidence>
<comment type="subcellular location">
    <subcellularLocation>
        <location evidence="2">Gas vesicle</location>
    </subcellularLocation>
</comment>
<dbReference type="InterPro" id="IPR007805">
    <property type="entry name" value="GvpK"/>
</dbReference>
<evidence type="ECO:0000256" key="2">
    <source>
        <dbReference type="ARBA" id="ARBA00035108"/>
    </source>
</evidence>
<dbReference type="GO" id="GO:0031412">
    <property type="term" value="P:gas vesicle organization"/>
    <property type="evidence" value="ECO:0007669"/>
    <property type="project" value="InterPro"/>
</dbReference>
<sequence>MKPVHITRVESDSLGDFARVMQTGWSSSSQGNGEGQRLNLNQDSVKNGLGQLVLTLVKLLHELLERQAVRRMEAGTLNDSEIEQLGTTLMMQSQEIERLRNEFGLTEEDLNLDLGPLGKLL</sequence>
<dbReference type="Proteomes" id="UP000807825">
    <property type="component" value="Unassembled WGS sequence"/>
</dbReference>
<proteinExistence type="inferred from homology"/>
<evidence type="ECO:0000313" key="5">
    <source>
        <dbReference type="Proteomes" id="UP000807825"/>
    </source>
</evidence>
<protein>
    <submittedName>
        <fullName evidence="4">Gas vesicle protein K</fullName>
    </submittedName>
</protein>
<evidence type="ECO:0000313" key="4">
    <source>
        <dbReference type="EMBL" id="MBI5251811.1"/>
    </source>
</evidence>
<organism evidence="4 5">
    <name type="scientific">Desulfomonile tiedjei</name>
    <dbReference type="NCBI Taxonomy" id="2358"/>
    <lineage>
        <taxon>Bacteria</taxon>
        <taxon>Pseudomonadati</taxon>
        <taxon>Thermodesulfobacteriota</taxon>
        <taxon>Desulfomonilia</taxon>
        <taxon>Desulfomonilales</taxon>
        <taxon>Desulfomonilaceae</taxon>
        <taxon>Desulfomonile</taxon>
    </lineage>
</organism>
<dbReference type="PANTHER" id="PTHR40137">
    <property type="entry name" value="PROTEIN GVPK 1"/>
    <property type="match status" value="1"/>
</dbReference>
<reference evidence="4" key="1">
    <citation type="submission" date="2020-07" db="EMBL/GenBank/DDBJ databases">
        <title>Huge and variable diversity of episymbiotic CPR bacteria and DPANN archaea in groundwater ecosystems.</title>
        <authorList>
            <person name="He C.Y."/>
            <person name="Keren R."/>
            <person name="Whittaker M."/>
            <person name="Farag I.F."/>
            <person name="Doudna J."/>
            <person name="Cate J.H.D."/>
            <person name="Banfield J.F."/>
        </authorList>
    </citation>
    <scope>NUCLEOTIDE SEQUENCE</scope>
    <source>
        <strain evidence="4">NC_groundwater_1664_Pr3_B-0.1um_52_9</strain>
    </source>
</reference>
<name>A0A9D6V4A3_9BACT</name>